<dbReference type="InterPro" id="IPR011990">
    <property type="entry name" value="TPR-like_helical_dom_sf"/>
</dbReference>
<evidence type="ECO:0000313" key="3">
    <source>
        <dbReference type="Proteomes" id="UP000184287"/>
    </source>
</evidence>
<evidence type="ECO:0000313" key="2">
    <source>
        <dbReference type="EMBL" id="SHF79926.1"/>
    </source>
</evidence>
<dbReference type="InterPro" id="IPR041662">
    <property type="entry name" value="SusD-like_2"/>
</dbReference>
<organism evidence="2 3">
    <name type="scientific">Pedobacter caeni</name>
    <dbReference type="NCBI Taxonomy" id="288992"/>
    <lineage>
        <taxon>Bacteria</taxon>
        <taxon>Pseudomonadati</taxon>
        <taxon>Bacteroidota</taxon>
        <taxon>Sphingobacteriia</taxon>
        <taxon>Sphingobacteriales</taxon>
        <taxon>Sphingobacteriaceae</taxon>
        <taxon>Pedobacter</taxon>
    </lineage>
</organism>
<protein>
    <submittedName>
        <fullName evidence="2">Starch-binding associating with outer membrane</fullName>
    </submittedName>
</protein>
<dbReference type="AlphaFoldDB" id="A0A1M5EL72"/>
<dbReference type="SUPFAM" id="SSF48452">
    <property type="entry name" value="TPR-like"/>
    <property type="match status" value="1"/>
</dbReference>
<sequence length="554" mass="61193">MNGDLLNHPNSYKAKNIDMKKNIKSTILVLICLLTVTGCRKNFEKINTDPSTYNPENFDPNYTLTSAQLGYSGSVDLGYETWRANLIYSATMIQGLSSVIGYWAGDKYLLDARYTAAYWGFPDGTPTGGVGAYPEQVRPITDVMMVTKDKPKYKNLHQISRIMRAMIFQRITDLYGDVPYSDAGVGYYEQKYYPKYDKQQDIYMSLLKEVYEATAALDPAGDVATGDVYYGGNIQKWKRFGNSLLLRMAMRLSKVDPATAKSYVEKVIGNTMTGNDDNAFLTGDPVGGRITANRNSQVLLGDGGEEHYYVKWSNTFINFLKSTDDPRLGKIAVTKLYLTAGSKDQNPGANADPAVQKGMPNGKDLSQVPNRGITLEPGYTGLPEYSSPSAALLRRDGKTFVLTYAESELLLADAAQRFGIAGSAADHYRNGVKAAMTYLGQYDPAAAISEAVANAYVDAHPYNAANGLEMINTQYWALTNSKLDFYESWANWRRTGFPVLTPVVYPGNATNGTIPRRFPYPVLEAGSNTKNYNDAVSSIPGGDVLTSRVWWDKN</sequence>
<dbReference type="EMBL" id="FQUQ01000003">
    <property type="protein sequence ID" value="SHF79926.1"/>
    <property type="molecule type" value="Genomic_DNA"/>
</dbReference>
<gene>
    <name evidence="2" type="ORF">SAMN04488522_103695</name>
</gene>
<proteinExistence type="predicted"/>
<reference evidence="3" key="1">
    <citation type="submission" date="2016-11" db="EMBL/GenBank/DDBJ databases">
        <authorList>
            <person name="Varghese N."/>
            <person name="Submissions S."/>
        </authorList>
    </citation>
    <scope>NUCLEOTIDE SEQUENCE [LARGE SCALE GENOMIC DNA]</scope>
    <source>
        <strain evidence="3">DSM 16990</strain>
    </source>
</reference>
<keyword evidence="3" id="KW-1185">Reference proteome</keyword>
<dbReference type="STRING" id="288992.SAMN04488522_103695"/>
<accession>A0A1M5EL72</accession>
<dbReference type="Proteomes" id="UP000184287">
    <property type="component" value="Unassembled WGS sequence"/>
</dbReference>
<dbReference type="Gene3D" id="1.25.40.390">
    <property type="match status" value="1"/>
</dbReference>
<name>A0A1M5EL72_9SPHI</name>
<dbReference type="Pfam" id="PF12771">
    <property type="entry name" value="SusD-like_2"/>
    <property type="match status" value="1"/>
</dbReference>
<feature type="region of interest" description="Disordered" evidence="1">
    <location>
        <begin position="344"/>
        <end position="370"/>
    </location>
</feature>
<evidence type="ECO:0000256" key="1">
    <source>
        <dbReference type="SAM" id="MobiDB-lite"/>
    </source>
</evidence>